<sequence>MAAASSSSFSLNHLLFFCCGSVCLCVVTHNQRGGRNFHVGRRRKQHSAVITKRVSPFTLHPCAHFIPSPLLPHFPLSFLRFPFLSTTHSSPLLSLSPPSILKSNSNSSPFTTTSFNQP</sequence>
<proteinExistence type="predicted"/>
<feature type="signal peptide" evidence="2">
    <location>
        <begin position="1"/>
        <end position="25"/>
    </location>
</feature>
<feature type="chain" id="PRO_5047141608" description="Secreted protein" evidence="2">
    <location>
        <begin position="26"/>
        <end position="118"/>
    </location>
</feature>
<keyword evidence="2" id="KW-0732">Signal</keyword>
<organism evidence="3 4">
    <name type="scientific">Stylosanthes scabra</name>
    <dbReference type="NCBI Taxonomy" id="79078"/>
    <lineage>
        <taxon>Eukaryota</taxon>
        <taxon>Viridiplantae</taxon>
        <taxon>Streptophyta</taxon>
        <taxon>Embryophyta</taxon>
        <taxon>Tracheophyta</taxon>
        <taxon>Spermatophyta</taxon>
        <taxon>Magnoliopsida</taxon>
        <taxon>eudicotyledons</taxon>
        <taxon>Gunneridae</taxon>
        <taxon>Pentapetalae</taxon>
        <taxon>rosids</taxon>
        <taxon>fabids</taxon>
        <taxon>Fabales</taxon>
        <taxon>Fabaceae</taxon>
        <taxon>Papilionoideae</taxon>
        <taxon>50 kb inversion clade</taxon>
        <taxon>dalbergioids sensu lato</taxon>
        <taxon>Dalbergieae</taxon>
        <taxon>Pterocarpus clade</taxon>
        <taxon>Stylosanthes</taxon>
    </lineage>
</organism>
<protein>
    <recommendedName>
        <fullName evidence="5">Secreted protein</fullName>
    </recommendedName>
</protein>
<reference evidence="3 4" key="1">
    <citation type="journal article" date="2023" name="Plants (Basel)">
        <title>Bridging the Gap: Combining Genomics and Transcriptomics Approaches to Understand Stylosanthes scabra, an Orphan Legume from the Brazilian Caatinga.</title>
        <authorList>
            <person name="Ferreira-Neto J.R.C."/>
            <person name="da Silva M.D."/>
            <person name="Binneck E."/>
            <person name="de Melo N.F."/>
            <person name="da Silva R.H."/>
            <person name="de Melo A.L.T.M."/>
            <person name="Pandolfi V."/>
            <person name="Bustamante F.O."/>
            <person name="Brasileiro-Vidal A.C."/>
            <person name="Benko-Iseppon A.M."/>
        </authorList>
    </citation>
    <scope>NUCLEOTIDE SEQUENCE [LARGE SCALE GENOMIC DNA]</scope>
    <source>
        <tissue evidence="3">Leaves</tissue>
    </source>
</reference>
<keyword evidence="4" id="KW-1185">Reference proteome</keyword>
<evidence type="ECO:0000256" key="2">
    <source>
        <dbReference type="SAM" id="SignalP"/>
    </source>
</evidence>
<dbReference type="EMBL" id="JASCZI010120920">
    <property type="protein sequence ID" value="MED6157643.1"/>
    <property type="molecule type" value="Genomic_DNA"/>
</dbReference>
<name>A0ABU6UC10_9FABA</name>
<comment type="caution">
    <text evidence="3">The sequence shown here is derived from an EMBL/GenBank/DDBJ whole genome shotgun (WGS) entry which is preliminary data.</text>
</comment>
<dbReference type="Proteomes" id="UP001341840">
    <property type="component" value="Unassembled WGS sequence"/>
</dbReference>
<feature type="region of interest" description="Disordered" evidence="1">
    <location>
        <begin position="97"/>
        <end position="118"/>
    </location>
</feature>
<evidence type="ECO:0008006" key="5">
    <source>
        <dbReference type="Google" id="ProtNLM"/>
    </source>
</evidence>
<evidence type="ECO:0000256" key="1">
    <source>
        <dbReference type="SAM" id="MobiDB-lite"/>
    </source>
</evidence>
<accession>A0ABU6UC10</accession>
<evidence type="ECO:0000313" key="3">
    <source>
        <dbReference type="EMBL" id="MED6157643.1"/>
    </source>
</evidence>
<gene>
    <name evidence="3" type="ORF">PIB30_025080</name>
</gene>
<evidence type="ECO:0000313" key="4">
    <source>
        <dbReference type="Proteomes" id="UP001341840"/>
    </source>
</evidence>